<dbReference type="PANTHER" id="PTHR48023">
    <property type="entry name" value="D-XYLOSE-PROTON SYMPORTER-LIKE 2"/>
    <property type="match status" value="1"/>
</dbReference>
<evidence type="ECO:0000256" key="5">
    <source>
        <dbReference type="ARBA" id="ARBA00022692"/>
    </source>
</evidence>
<evidence type="ECO:0000256" key="6">
    <source>
        <dbReference type="ARBA" id="ARBA00022989"/>
    </source>
</evidence>
<dbReference type="Gene3D" id="1.20.1250.20">
    <property type="entry name" value="MFS general substrate transporter like domains"/>
    <property type="match status" value="2"/>
</dbReference>
<name>A0A131XWV3_IXORI</name>
<dbReference type="PROSITE" id="PS50850">
    <property type="entry name" value="MFS"/>
    <property type="match status" value="1"/>
</dbReference>
<feature type="non-terminal residue" evidence="11">
    <location>
        <position position="1"/>
    </location>
</feature>
<dbReference type="GO" id="GO:0022857">
    <property type="term" value="F:transmembrane transporter activity"/>
    <property type="evidence" value="ECO:0007669"/>
    <property type="project" value="InterPro"/>
</dbReference>
<evidence type="ECO:0000256" key="4">
    <source>
        <dbReference type="ARBA" id="ARBA00022448"/>
    </source>
</evidence>
<feature type="transmembrane region" description="Helical" evidence="9">
    <location>
        <begin position="461"/>
        <end position="479"/>
    </location>
</feature>
<feature type="transmembrane region" description="Helical" evidence="9">
    <location>
        <begin position="276"/>
        <end position="298"/>
    </location>
</feature>
<dbReference type="InterPro" id="IPR003663">
    <property type="entry name" value="Sugar/inositol_transpt"/>
</dbReference>
<evidence type="ECO:0000256" key="1">
    <source>
        <dbReference type="ARBA" id="ARBA00000618"/>
    </source>
</evidence>
<proteinExistence type="evidence at transcript level"/>
<feature type="domain" description="Major facilitator superfamily (MFS) profile" evidence="10">
    <location>
        <begin position="5"/>
        <end position="483"/>
    </location>
</feature>
<evidence type="ECO:0000256" key="2">
    <source>
        <dbReference type="ARBA" id="ARBA00004141"/>
    </source>
</evidence>
<keyword evidence="6 9" id="KW-1133">Transmembrane helix</keyword>
<comment type="catalytic activity">
    <reaction evidence="1">
        <text>D-glucose(out) = D-glucose(in)</text>
        <dbReference type="Rhea" id="RHEA:60376"/>
        <dbReference type="ChEBI" id="CHEBI:4167"/>
    </reaction>
</comment>
<dbReference type="PANTHER" id="PTHR48023:SF4">
    <property type="entry name" value="D-XYLOSE-PROTON SYMPORTER-LIKE 2"/>
    <property type="match status" value="1"/>
</dbReference>
<organism evidence="11">
    <name type="scientific">Ixodes ricinus</name>
    <name type="common">Common tick</name>
    <name type="synonym">Acarus ricinus</name>
    <dbReference type="NCBI Taxonomy" id="34613"/>
    <lineage>
        <taxon>Eukaryota</taxon>
        <taxon>Metazoa</taxon>
        <taxon>Ecdysozoa</taxon>
        <taxon>Arthropoda</taxon>
        <taxon>Chelicerata</taxon>
        <taxon>Arachnida</taxon>
        <taxon>Acari</taxon>
        <taxon>Parasitiformes</taxon>
        <taxon>Ixodida</taxon>
        <taxon>Ixodoidea</taxon>
        <taxon>Ixodidae</taxon>
        <taxon>Ixodinae</taxon>
        <taxon>Ixodes</taxon>
    </lineage>
</organism>
<comment type="similarity">
    <text evidence="3">Belongs to the major facilitator superfamily. Sugar transporter (TC 2.A.1.1) family. Glucose transporter subfamily.</text>
</comment>
<sequence length="521" mass="55970">HVLLAACIASLGGILFGYDTGIISGALLQLKDTFRLSCVTQQLVVGSLFLGAFLASFVGGVLVDLLGRKRALLLASLLFLTGTTLQSLSPGLAVLVCGRLFTGMAVSLSTTAECTYIAEISPPAHRGLLVSLNEVAITVGFLLAYTVNYAFISRPNGWQFMFAVATCPALLQFVGTMFLPQSPHYLMLKGRNDKARKVLQLIHGEEAGVLEMQHMQKSLGEEQNQRYRDLVSPSLRGRMLVGMGLVFLQQFTGQTNVVYYAPTLLKHLGFCTNDAATLASVGLGVVKVIAALFALLVLDRAGRRFCLCAGILLMMISILTLGLLTKSSFGTGQVVAIRCRDSVPLVRYSNFSLSVSPGKSRENGSNSTLSVAEFNEVGHCSGSSEASTLQRAVTLAALMSYVFAYGVSFGTTTWLVLSEIFPMSVRGRAISVAASMNWAANMAVSATFLTLLDALGISNTLLLYSAMCLLALVFVFFCVPETKHKSLEEISAELDRGLVRWRTLVPGRQSSSYSLRVEGAT</sequence>
<dbReference type="InterPro" id="IPR005828">
    <property type="entry name" value="MFS_sugar_transport-like"/>
</dbReference>
<feature type="transmembrane region" description="Helical" evidence="9">
    <location>
        <begin position="130"/>
        <end position="152"/>
    </location>
</feature>
<accession>A0A131XWV3</accession>
<dbReference type="PROSITE" id="PS00216">
    <property type="entry name" value="SUGAR_TRANSPORT_1"/>
    <property type="match status" value="2"/>
</dbReference>
<dbReference type="GO" id="GO:0016020">
    <property type="term" value="C:membrane"/>
    <property type="evidence" value="ECO:0007669"/>
    <property type="project" value="UniProtKB-SubCell"/>
</dbReference>
<evidence type="ECO:0000313" key="11">
    <source>
        <dbReference type="EMBL" id="JAP70782.1"/>
    </source>
</evidence>
<dbReference type="InterPro" id="IPR036259">
    <property type="entry name" value="MFS_trans_sf"/>
</dbReference>
<dbReference type="InterPro" id="IPR005829">
    <property type="entry name" value="Sugar_transporter_CS"/>
</dbReference>
<keyword evidence="11" id="KW-0762">Sugar transport</keyword>
<protein>
    <submittedName>
        <fullName evidence="11">Putative solute carrier family 2 facilitated glucose transporter member 12</fullName>
    </submittedName>
</protein>
<evidence type="ECO:0000256" key="8">
    <source>
        <dbReference type="RuleBase" id="RU003346"/>
    </source>
</evidence>
<dbReference type="PRINTS" id="PR00171">
    <property type="entry name" value="SUGRTRNSPORT"/>
</dbReference>
<evidence type="ECO:0000259" key="10">
    <source>
        <dbReference type="PROSITE" id="PS50850"/>
    </source>
</evidence>
<keyword evidence="7 9" id="KW-0472">Membrane</keyword>
<dbReference type="SUPFAM" id="SSF103473">
    <property type="entry name" value="MFS general substrate transporter"/>
    <property type="match status" value="1"/>
</dbReference>
<feature type="transmembrane region" description="Helical" evidence="9">
    <location>
        <begin position="305"/>
        <end position="324"/>
    </location>
</feature>
<evidence type="ECO:0000256" key="7">
    <source>
        <dbReference type="ARBA" id="ARBA00023136"/>
    </source>
</evidence>
<dbReference type="InterPro" id="IPR020846">
    <property type="entry name" value="MFS_dom"/>
</dbReference>
<dbReference type="AlphaFoldDB" id="A0A131XWV3"/>
<dbReference type="Pfam" id="PF00083">
    <property type="entry name" value="Sugar_tr"/>
    <property type="match status" value="2"/>
</dbReference>
<feature type="transmembrane region" description="Helical" evidence="9">
    <location>
        <begin position="41"/>
        <end position="63"/>
    </location>
</feature>
<feature type="transmembrane region" description="Helical" evidence="9">
    <location>
        <begin position="392"/>
        <end position="417"/>
    </location>
</feature>
<dbReference type="InterPro" id="IPR050820">
    <property type="entry name" value="MFS_Sugar_Transporter"/>
</dbReference>
<reference evidence="11" key="1">
    <citation type="submission" date="2016-02" db="EMBL/GenBank/DDBJ databases">
        <title>RNAseq analyses of the midgut from blood- or serum-fed Ixodes ricinus ticks.</title>
        <authorList>
            <person name="Perner J."/>
            <person name="Provaznik J."/>
            <person name="Schrenkova J."/>
            <person name="Urbanova V."/>
            <person name="Ribeiro J.M."/>
            <person name="Kopacek P."/>
        </authorList>
    </citation>
    <scope>NUCLEOTIDE SEQUENCE</scope>
    <source>
        <tissue evidence="11">Gut</tissue>
    </source>
</reference>
<dbReference type="NCBIfam" id="TIGR00879">
    <property type="entry name" value="SP"/>
    <property type="match status" value="1"/>
</dbReference>
<feature type="transmembrane region" description="Helical" evidence="9">
    <location>
        <begin position="70"/>
        <end position="88"/>
    </location>
</feature>
<feature type="transmembrane region" description="Helical" evidence="9">
    <location>
        <begin position="158"/>
        <end position="179"/>
    </location>
</feature>
<dbReference type="EMBL" id="GEFM01005014">
    <property type="protein sequence ID" value="JAP70782.1"/>
    <property type="molecule type" value="mRNA"/>
</dbReference>
<dbReference type="GO" id="GO:1904659">
    <property type="term" value="P:D-glucose transmembrane transport"/>
    <property type="evidence" value="ECO:0007669"/>
    <property type="project" value="TreeGrafter"/>
</dbReference>
<evidence type="ECO:0000256" key="3">
    <source>
        <dbReference type="ARBA" id="ARBA00007004"/>
    </source>
</evidence>
<feature type="transmembrane region" description="Helical" evidence="9">
    <location>
        <begin position="429"/>
        <end position="449"/>
    </location>
</feature>
<keyword evidence="4 8" id="KW-0813">Transport</keyword>
<comment type="subcellular location">
    <subcellularLocation>
        <location evidence="2">Membrane</location>
        <topology evidence="2">Multi-pass membrane protein</topology>
    </subcellularLocation>
</comment>
<keyword evidence="5 9" id="KW-0812">Transmembrane</keyword>
<evidence type="ECO:0000256" key="9">
    <source>
        <dbReference type="SAM" id="Phobius"/>
    </source>
</evidence>